<reference evidence="2" key="1">
    <citation type="journal article" date="2015" name="Nat. Genet.">
        <title>The genome and transcriptome of the zoonotic hookworm Ancylostoma ceylanicum identify infection-specific gene families.</title>
        <authorList>
            <person name="Schwarz E.M."/>
            <person name="Hu Y."/>
            <person name="Antoshechkin I."/>
            <person name="Miller M.M."/>
            <person name="Sternberg P.W."/>
            <person name="Aroian R.V."/>
        </authorList>
    </citation>
    <scope>NUCLEOTIDE SEQUENCE</scope>
    <source>
        <strain evidence="2">HY135</strain>
    </source>
</reference>
<evidence type="ECO:0000313" key="2">
    <source>
        <dbReference type="Proteomes" id="UP000024635"/>
    </source>
</evidence>
<dbReference type="OrthoDB" id="10566813at2759"/>
<dbReference type="AlphaFoldDB" id="A0A016T0E1"/>
<evidence type="ECO:0000313" key="1">
    <source>
        <dbReference type="EMBL" id="EYB96195.1"/>
    </source>
</evidence>
<dbReference type="EMBL" id="JARK01001488">
    <property type="protein sequence ID" value="EYB96195.1"/>
    <property type="molecule type" value="Genomic_DNA"/>
</dbReference>
<name>A0A016T0E1_9BILA</name>
<organism evidence="1 2">
    <name type="scientific">Ancylostoma ceylanicum</name>
    <dbReference type="NCBI Taxonomy" id="53326"/>
    <lineage>
        <taxon>Eukaryota</taxon>
        <taxon>Metazoa</taxon>
        <taxon>Ecdysozoa</taxon>
        <taxon>Nematoda</taxon>
        <taxon>Chromadorea</taxon>
        <taxon>Rhabditida</taxon>
        <taxon>Rhabditina</taxon>
        <taxon>Rhabditomorpha</taxon>
        <taxon>Strongyloidea</taxon>
        <taxon>Ancylostomatidae</taxon>
        <taxon>Ancylostomatinae</taxon>
        <taxon>Ancylostoma</taxon>
    </lineage>
</organism>
<protein>
    <submittedName>
        <fullName evidence="1">Uncharacterized protein</fullName>
    </submittedName>
</protein>
<gene>
    <name evidence="1" type="primary">Acey_s0152.g2859</name>
    <name evidence="1" type="ORF">Y032_0152g2859</name>
</gene>
<dbReference type="Proteomes" id="UP000024635">
    <property type="component" value="Unassembled WGS sequence"/>
</dbReference>
<comment type="caution">
    <text evidence="1">The sequence shown here is derived from an EMBL/GenBank/DDBJ whole genome shotgun (WGS) entry which is preliminary data.</text>
</comment>
<accession>A0A016T0E1</accession>
<proteinExistence type="predicted"/>
<keyword evidence="2" id="KW-1185">Reference proteome</keyword>
<sequence>MEDRVIRCYKGQKDKVVGVDQSRHVGCATHSTSSDHRRGVECVRALYIDMGHPMNQVSVSSFQTPLVPIHRPRRNGRLGWPRARSNHRPSIVIFVQ</sequence>